<dbReference type="PANTHER" id="PTHR44591">
    <property type="entry name" value="STRESS RESPONSE REGULATOR PROTEIN 1"/>
    <property type="match status" value="1"/>
</dbReference>
<dbReference type="RefSeq" id="WP_207861029.1">
    <property type="nucleotide sequence ID" value="NZ_JAFREP010000021.1"/>
</dbReference>
<dbReference type="PROSITE" id="PS51482">
    <property type="entry name" value="DEGV"/>
    <property type="match status" value="1"/>
</dbReference>
<dbReference type="InterPro" id="IPR001789">
    <property type="entry name" value="Sig_transdc_resp-reg_receiver"/>
</dbReference>
<gene>
    <name evidence="4" type="ORF">J3U88_21430</name>
</gene>
<dbReference type="PANTHER" id="PTHR44591:SF23">
    <property type="entry name" value="CHEY SUBFAMILY"/>
    <property type="match status" value="1"/>
</dbReference>
<dbReference type="Proteomes" id="UP000664417">
    <property type="component" value="Unassembled WGS sequence"/>
</dbReference>
<dbReference type="Gene3D" id="3.40.50.2300">
    <property type="match status" value="1"/>
</dbReference>
<feature type="domain" description="Response regulatory" evidence="3">
    <location>
        <begin position="5"/>
        <end position="121"/>
    </location>
</feature>
<dbReference type="Pfam" id="PF14332">
    <property type="entry name" value="DUF4388"/>
    <property type="match status" value="1"/>
</dbReference>
<keyword evidence="5" id="KW-1185">Reference proteome</keyword>
<dbReference type="PROSITE" id="PS50110">
    <property type="entry name" value="RESPONSE_REGULATORY"/>
    <property type="match status" value="1"/>
</dbReference>
<accession>A0A8J7QN45</accession>
<sequence>MPIPHILYLDNHFEDKKKLVILLFSNGYEVMPVSKLKEGLSALRVADFDMVLCDMHLPDGDADHLIQTVKSSTDLSNIPVMVITSQASDSDRNNVMSLGAADYLTKDLDPTQLLKRVKETVNLHRRAIKKTSVGISGQLARLKIIDLIMQLSDEKSSGCITIDGPLLMEIHMRDGQIVHARHGITLGKKALFRCLRIAEAAFHFQADSQVIEYSIEEELDDLLEEARVSNEKLMANWHKLPNANYRVRIGNPSALQSTNFKPAVRAALEIIKKYPRIGTYVDRLNLPDVVCYEYLHTFLEREIIELVTEHKPVKVVTDASCDLPQEELYDLGVSCFSVSLKLGSEQLLATDPKTEDVVYSSKSKVLEQVTILPPDNETILDRYVNFLPKYDCVTITMGEKVGPMFEAVDKNVAKLQATGLDGKSLLANETTTINSHSFSLGLGLLVRYAADLVGQSLQAEQVEERLITAISQLHMIFAVNADRSFLAKKGFSILYWNGEDFELIEKLDKKENPINALAQHVERRLDHKSGLHMAIGHVRNRQQGEALRLELGRRLSTTRAPLRQMGPIAGYRLGEGALGVAFFQE</sequence>
<dbReference type="InterPro" id="IPR025497">
    <property type="entry name" value="PatA-like_N"/>
</dbReference>
<proteinExistence type="predicted"/>
<dbReference type="InterPro" id="IPR050595">
    <property type="entry name" value="Bact_response_regulator"/>
</dbReference>
<dbReference type="GO" id="GO:0000160">
    <property type="term" value="P:phosphorelay signal transduction system"/>
    <property type="evidence" value="ECO:0007669"/>
    <property type="project" value="InterPro"/>
</dbReference>
<dbReference type="Gene3D" id="3.40.50.10170">
    <property type="match status" value="1"/>
</dbReference>
<dbReference type="Pfam" id="PF00072">
    <property type="entry name" value="Response_reg"/>
    <property type="match status" value="1"/>
</dbReference>
<dbReference type="InterPro" id="IPR003797">
    <property type="entry name" value="DegV"/>
</dbReference>
<reference evidence="4" key="1">
    <citation type="submission" date="2021-03" db="EMBL/GenBank/DDBJ databases">
        <authorList>
            <person name="Wang G."/>
        </authorList>
    </citation>
    <scope>NUCLEOTIDE SEQUENCE</scope>
    <source>
        <strain evidence="4">KCTC 12899</strain>
    </source>
</reference>
<dbReference type="AlphaFoldDB" id="A0A8J7QN45"/>
<evidence type="ECO:0000313" key="5">
    <source>
        <dbReference type="Proteomes" id="UP000664417"/>
    </source>
</evidence>
<dbReference type="SMART" id="SM00448">
    <property type="entry name" value="REC"/>
    <property type="match status" value="1"/>
</dbReference>
<dbReference type="InterPro" id="IPR043168">
    <property type="entry name" value="DegV_C"/>
</dbReference>
<dbReference type="SUPFAM" id="SSF52172">
    <property type="entry name" value="CheY-like"/>
    <property type="match status" value="1"/>
</dbReference>
<protein>
    <submittedName>
        <fullName evidence="4">DegV family protein</fullName>
    </submittedName>
</protein>
<evidence type="ECO:0000313" key="4">
    <source>
        <dbReference type="EMBL" id="MBO1321055.1"/>
    </source>
</evidence>
<keyword evidence="1 2" id="KW-0597">Phosphoprotein</keyword>
<dbReference type="Pfam" id="PF02645">
    <property type="entry name" value="DegV"/>
    <property type="match status" value="1"/>
</dbReference>
<evidence type="ECO:0000256" key="2">
    <source>
        <dbReference type="PROSITE-ProRule" id="PRU00169"/>
    </source>
</evidence>
<dbReference type="Gene3D" id="3.30.1180.10">
    <property type="match status" value="1"/>
</dbReference>
<evidence type="ECO:0000259" key="3">
    <source>
        <dbReference type="PROSITE" id="PS50110"/>
    </source>
</evidence>
<organism evidence="4 5">
    <name type="scientific">Acanthopleuribacter pedis</name>
    <dbReference type="NCBI Taxonomy" id="442870"/>
    <lineage>
        <taxon>Bacteria</taxon>
        <taxon>Pseudomonadati</taxon>
        <taxon>Acidobacteriota</taxon>
        <taxon>Holophagae</taxon>
        <taxon>Acanthopleuribacterales</taxon>
        <taxon>Acanthopleuribacteraceae</taxon>
        <taxon>Acanthopleuribacter</taxon>
    </lineage>
</organism>
<evidence type="ECO:0000256" key="1">
    <source>
        <dbReference type="ARBA" id="ARBA00022553"/>
    </source>
</evidence>
<dbReference type="InterPro" id="IPR011006">
    <property type="entry name" value="CheY-like_superfamily"/>
</dbReference>
<name>A0A8J7QN45_9BACT</name>
<feature type="modified residue" description="4-aspartylphosphate" evidence="2">
    <location>
        <position position="54"/>
    </location>
</feature>
<dbReference type="EMBL" id="JAFREP010000021">
    <property type="protein sequence ID" value="MBO1321055.1"/>
    <property type="molecule type" value="Genomic_DNA"/>
</dbReference>
<comment type="caution">
    <text evidence="4">The sequence shown here is derived from an EMBL/GenBank/DDBJ whole genome shotgun (WGS) entry which is preliminary data.</text>
</comment>
<dbReference type="SUPFAM" id="SSF82549">
    <property type="entry name" value="DAK1/DegV-like"/>
    <property type="match status" value="1"/>
</dbReference>